<keyword evidence="2" id="KW-0418">Kinase</keyword>
<dbReference type="PANTHER" id="PTHR18964:SF149">
    <property type="entry name" value="BIFUNCTIONAL UDP-N-ACETYLGLUCOSAMINE 2-EPIMERASE_N-ACETYLMANNOSAMINE KINASE"/>
    <property type="match status" value="1"/>
</dbReference>
<name>A0A852T1K9_9MICO</name>
<dbReference type="AlphaFoldDB" id="A0A852T1K9"/>
<protein>
    <submittedName>
        <fullName evidence="2">Glucokinase</fullName>
        <ecNumber evidence="2">2.7.1.2</ecNumber>
    </submittedName>
</protein>
<dbReference type="InterPro" id="IPR000600">
    <property type="entry name" value="ROK"/>
</dbReference>
<evidence type="ECO:0000313" key="3">
    <source>
        <dbReference type="Proteomes" id="UP000589620"/>
    </source>
</evidence>
<dbReference type="RefSeq" id="WP_179456784.1">
    <property type="nucleotide sequence ID" value="NZ_BAAAPX010000001.1"/>
</dbReference>
<keyword evidence="2" id="KW-0808">Transferase</keyword>
<dbReference type="EMBL" id="JACCBJ010000001">
    <property type="protein sequence ID" value="NYD74795.1"/>
    <property type="molecule type" value="Genomic_DNA"/>
</dbReference>
<accession>A0A852T1K9</accession>
<dbReference type="InterPro" id="IPR043129">
    <property type="entry name" value="ATPase_NBD"/>
</dbReference>
<evidence type="ECO:0000313" key="2">
    <source>
        <dbReference type="EMBL" id="NYD74795.1"/>
    </source>
</evidence>
<dbReference type="GO" id="GO:0004340">
    <property type="term" value="F:glucokinase activity"/>
    <property type="evidence" value="ECO:0007669"/>
    <property type="project" value="UniProtKB-EC"/>
</dbReference>
<dbReference type="SUPFAM" id="SSF53067">
    <property type="entry name" value="Actin-like ATPase domain"/>
    <property type="match status" value="1"/>
</dbReference>
<dbReference type="Pfam" id="PF00480">
    <property type="entry name" value="ROK"/>
    <property type="match status" value="1"/>
</dbReference>
<gene>
    <name evidence="2" type="ORF">BJ963_002314</name>
</gene>
<evidence type="ECO:0000256" key="1">
    <source>
        <dbReference type="ARBA" id="ARBA00006479"/>
    </source>
</evidence>
<proteinExistence type="inferred from homology"/>
<dbReference type="EC" id="2.7.1.2" evidence="2"/>
<dbReference type="PANTHER" id="PTHR18964">
    <property type="entry name" value="ROK (REPRESSOR, ORF, KINASE) FAMILY"/>
    <property type="match status" value="1"/>
</dbReference>
<sequence length="314" mass="31146">MPARGPVVVGIDIGGTKTAAAVVRPDGSLAHRAETPTPAQAGPQIVLDTAAALVATIAERTGITPDAFGVGSAGAFDEHGVVVHSTDHLAGWSGTDVAGGLRSRLGAPVVVVNDVHAAATGERTTSGLERFLFVAVGTGIGGAVVADGMVLLGASGMAGSVGHVRIPSARHRVCSCGGADHVEAFASGPGIELTYAEFTGRARDLRSIGRLAAEGDVIAAQVIRVAAEDLGESLASAVVTVDPGTVLLGGGVSGLGALFIDPLAERLRASLRPPFADVRVAAARSGPDAALIGAGRLAFESLPATEADGSPARS</sequence>
<dbReference type="PROSITE" id="PS01125">
    <property type="entry name" value="ROK"/>
    <property type="match status" value="1"/>
</dbReference>
<dbReference type="InterPro" id="IPR049874">
    <property type="entry name" value="ROK_cs"/>
</dbReference>
<comment type="caution">
    <text evidence="2">The sequence shown here is derived from an EMBL/GenBank/DDBJ whole genome shotgun (WGS) entry which is preliminary data.</text>
</comment>
<dbReference type="Gene3D" id="3.30.420.40">
    <property type="match status" value="2"/>
</dbReference>
<reference evidence="2 3" key="1">
    <citation type="submission" date="2020-07" db="EMBL/GenBank/DDBJ databases">
        <title>Sequencing the genomes of 1000 actinobacteria strains.</title>
        <authorList>
            <person name="Klenk H.-P."/>
        </authorList>
    </citation>
    <scope>NUCLEOTIDE SEQUENCE [LARGE SCALE GENOMIC DNA]</scope>
    <source>
        <strain evidence="2 3">DSM 23871</strain>
    </source>
</reference>
<comment type="similarity">
    <text evidence="1">Belongs to the ROK (NagC/XylR) family.</text>
</comment>
<keyword evidence="3" id="KW-1185">Reference proteome</keyword>
<organism evidence="2 3">
    <name type="scientific">Leifsonia soli</name>
    <dbReference type="NCBI Taxonomy" id="582665"/>
    <lineage>
        <taxon>Bacteria</taxon>
        <taxon>Bacillati</taxon>
        <taxon>Actinomycetota</taxon>
        <taxon>Actinomycetes</taxon>
        <taxon>Micrococcales</taxon>
        <taxon>Microbacteriaceae</taxon>
        <taxon>Leifsonia</taxon>
    </lineage>
</organism>
<dbReference type="Proteomes" id="UP000589620">
    <property type="component" value="Unassembled WGS sequence"/>
</dbReference>